<dbReference type="SUPFAM" id="SSF53474">
    <property type="entry name" value="alpha/beta-Hydrolases"/>
    <property type="match status" value="1"/>
</dbReference>
<dbReference type="EMBL" id="CP069040">
    <property type="protein sequence ID" value="QRD05183.1"/>
    <property type="molecule type" value="Genomic_DNA"/>
</dbReference>
<dbReference type="RefSeq" id="XP_001801345.1">
    <property type="nucleotide sequence ID" value="XM_001801293.1"/>
</dbReference>
<dbReference type="PANTHER" id="PTHR48081">
    <property type="entry name" value="AB HYDROLASE SUPERFAMILY PROTEIN C4A8.06C"/>
    <property type="match status" value="1"/>
</dbReference>
<accession>A0A7U2FH59</accession>
<evidence type="ECO:0000313" key="4">
    <source>
        <dbReference type="Proteomes" id="UP000663193"/>
    </source>
</evidence>
<dbReference type="KEGG" id="pno:SNOG_11095"/>
<dbReference type="OMA" id="GEWVHWE"/>
<gene>
    <name evidence="3" type="ORF">JI435_110950</name>
</gene>
<keyword evidence="1" id="KW-0378">Hydrolase</keyword>
<dbReference type="InterPro" id="IPR013094">
    <property type="entry name" value="AB_hydrolase_3"/>
</dbReference>
<evidence type="ECO:0000256" key="1">
    <source>
        <dbReference type="ARBA" id="ARBA00022801"/>
    </source>
</evidence>
<evidence type="ECO:0000313" key="3">
    <source>
        <dbReference type="EMBL" id="QRD05183.1"/>
    </source>
</evidence>
<proteinExistence type="predicted"/>
<dbReference type="Pfam" id="PF07859">
    <property type="entry name" value="Abhydrolase_3"/>
    <property type="match status" value="1"/>
</dbReference>
<dbReference type="VEuPathDB" id="FungiDB:JI435_110950"/>
<name>A0A7U2FH59_PHANO</name>
<protein>
    <recommendedName>
        <fullName evidence="2">Alpha/beta hydrolase fold-3 domain-containing protein</fullName>
    </recommendedName>
</protein>
<dbReference type="InterPro" id="IPR029058">
    <property type="entry name" value="AB_hydrolase_fold"/>
</dbReference>
<reference evidence="4" key="1">
    <citation type="journal article" date="2021" name="BMC Genomics">
        <title>Chromosome-level genome assembly and manually-curated proteome of model necrotroph Parastagonospora nodorum Sn15 reveals a genome-wide trove of candidate effector homologs, and redundancy of virulence-related functions within an accessory chromosome.</title>
        <authorList>
            <person name="Bertazzoni S."/>
            <person name="Jones D.A.B."/>
            <person name="Phan H.T."/>
            <person name="Tan K.-C."/>
            <person name="Hane J.K."/>
        </authorList>
    </citation>
    <scope>NUCLEOTIDE SEQUENCE [LARGE SCALE GENOMIC DNA]</scope>
    <source>
        <strain evidence="4">SN15 / ATCC MYA-4574 / FGSC 10173)</strain>
    </source>
</reference>
<dbReference type="PANTHER" id="PTHR48081:SF8">
    <property type="entry name" value="ALPHA_BETA HYDROLASE FOLD-3 DOMAIN-CONTAINING PROTEIN-RELATED"/>
    <property type="match status" value="1"/>
</dbReference>
<dbReference type="InterPro" id="IPR050300">
    <property type="entry name" value="GDXG_lipolytic_enzyme"/>
</dbReference>
<feature type="domain" description="Alpha/beta hydrolase fold-3" evidence="2">
    <location>
        <begin position="99"/>
        <end position="318"/>
    </location>
</feature>
<evidence type="ECO:0000259" key="2">
    <source>
        <dbReference type="Pfam" id="PF07859"/>
    </source>
</evidence>
<dbReference type="OrthoDB" id="2152029at2759"/>
<dbReference type="Gene3D" id="3.40.50.1820">
    <property type="entry name" value="alpha/beta hydrolase"/>
    <property type="match status" value="1"/>
</dbReference>
<keyword evidence="4" id="KW-1185">Reference proteome</keyword>
<dbReference type="Proteomes" id="UP000663193">
    <property type="component" value="Chromosome 18"/>
</dbReference>
<dbReference type="AlphaFoldDB" id="A0A7U2FH59"/>
<dbReference type="GO" id="GO:0016787">
    <property type="term" value="F:hydrolase activity"/>
    <property type="evidence" value="ECO:0007669"/>
    <property type="project" value="UniProtKB-KW"/>
</dbReference>
<sequence length="342" mass="38010">MFETLDRTQYVAKDGGSIVVTDRHDRSQYMAVLHFIIRRFRNQINSGHPKHEDGSIRLDPPKPKLRGCTLSHRTVEDIHLYDIIASPTKLPEKGKKRIYYFAGGSWQMGPSGQHWSLCAKLATDMPDTIVTMVSPPMAPNNPAPSSFPWMLRLYRTLLAEAQEAGDKVILAGDSSGANIILCLTLEALKEDAEKGLDVSNASTSSAHPVALMAISPSTDLTRANPDIERIAHHDPLLTPAIIRQTAKAWTGDWDPAERRVSPINADVSLLAQRGIKVHGVTAGCDVLAPDGVMFRNKLSEKNVQGEWLHWEKQMHCFVLTLPYGLREAREGTEWIIDVLKKV</sequence>
<organism evidence="3 4">
    <name type="scientific">Phaeosphaeria nodorum (strain SN15 / ATCC MYA-4574 / FGSC 10173)</name>
    <name type="common">Glume blotch fungus</name>
    <name type="synonym">Parastagonospora nodorum</name>
    <dbReference type="NCBI Taxonomy" id="321614"/>
    <lineage>
        <taxon>Eukaryota</taxon>
        <taxon>Fungi</taxon>
        <taxon>Dikarya</taxon>
        <taxon>Ascomycota</taxon>
        <taxon>Pezizomycotina</taxon>
        <taxon>Dothideomycetes</taxon>
        <taxon>Pleosporomycetidae</taxon>
        <taxon>Pleosporales</taxon>
        <taxon>Pleosporineae</taxon>
        <taxon>Phaeosphaeriaceae</taxon>
        <taxon>Parastagonospora</taxon>
    </lineage>
</organism>